<reference evidence="3" key="2">
    <citation type="submission" date="2021-04" db="EMBL/GenBank/DDBJ databases">
        <authorList>
            <person name="Gilroy R."/>
        </authorList>
    </citation>
    <scope>NUCLEOTIDE SEQUENCE</scope>
    <source>
        <strain evidence="3">CHK32-1732</strain>
    </source>
</reference>
<evidence type="ECO:0000256" key="1">
    <source>
        <dbReference type="SAM" id="Phobius"/>
    </source>
</evidence>
<dbReference type="Pfam" id="PF10081">
    <property type="entry name" value="Abhydrolase_9"/>
    <property type="match status" value="1"/>
</dbReference>
<keyword evidence="1" id="KW-0812">Transmembrane</keyword>
<keyword evidence="1" id="KW-0472">Membrane</keyword>
<protein>
    <submittedName>
        <fullName evidence="3">Alpha/beta-hydrolase family protein</fullName>
    </submittedName>
</protein>
<organism evidence="3 4">
    <name type="scientific">Candidatus Corynebacterium avicola</name>
    <dbReference type="NCBI Taxonomy" id="2838527"/>
    <lineage>
        <taxon>Bacteria</taxon>
        <taxon>Bacillati</taxon>
        <taxon>Actinomycetota</taxon>
        <taxon>Actinomycetes</taxon>
        <taxon>Mycobacteriales</taxon>
        <taxon>Corynebacteriaceae</taxon>
        <taxon>Corynebacterium</taxon>
    </lineage>
</organism>
<evidence type="ECO:0000259" key="2">
    <source>
        <dbReference type="Pfam" id="PF10081"/>
    </source>
</evidence>
<proteinExistence type="predicted"/>
<dbReference type="EMBL" id="DXGC01000018">
    <property type="protein sequence ID" value="HIW90461.1"/>
    <property type="molecule type" value="Genomic_DNA"/>
</dbReference>
<evidence type="ECO:0000313" key="3">
    <source>
        <dbReference type="EMBL" id="HIW90461.1"/>
    </source>
</evidence>
<evidence type="ECO:0000313" key="4">
    <source>
        <dbReference type="Proteomes" id="UP000824190"/>
    </source>
</evidence>
<comment type="caution">
    <text evidence="3">The sequence shown here is derived from an EMBL/GenBank/DDBJ whole genome shotgun (WGS) entry which is preliminary data.</text>
</comment>
<accession>A0A9D1RPS4</accession>
<sequence>MLATGMASLVLVLNSFTALTGMVWWIFDDGPLAQSPRDVLTEESEYGAVRVFGDRPGEDTETAAQETVDDLVAADGLDRDVVVVALPTGSGWVDPDQVEAVEQWADGDVATVSVRYARVPSAVAYLLRPELAEQSATHLLEEVVDRVGELPEGERPEIVVHGQSLGVAAGTAAMEAVSDTSDEGTAVSAALWQGRPGTVSAPEDAACTVDSVNADDPVGALGWGLLTNPVAGVGVLADMPGSESATPGTLHTYLPVLPPDGCVGEESRLVEVDSES</sequence>
<dbReference type="AlphaFoldDB" id="A0A9D1RPS4"/>
<dbReference type="InterPro" id="IPR027787">
    <property type="entry name" value="Alpha/beta-hydrolase_catalytic"/>
</dbReference>
<gene>
    <name evidence="3" type="ORF">H9870_02175</name>
</gene>
<keyword evidence="1" id="KW-1133">Transmembrane helix</keyword>
<dbReference type="Proteomes" id="UP000824190">
    <property type="component" value="Unassembled WGS sequence"/>
</dbReference>
<name>A0A9D1RPS4_9CORY</name>
<feature type="domain" description="Alpha/beta-hydrolase catalytic" evidence="2">
    <location>
        <begin position="53"/>
        <end position="198"/>
    </location>
</feature>
<feature type="transmembrane region" description="Helical" evidence="1">
    <location>
        <begin position="6"/>
        <end position="27"/>
    </location>
</feature>
<reference evidence="3" key="1">
    <citation type="journal article" date="2021" name="PeerJ">
        <title>Extensive microbial diversity within the chicken gut microbiome revealed by metagenomics and culture.</title>
        <authorList>
            <person name="Gilroy R."/>
            <person name="Ravi A."/>
            <person name="Getino M."/>
            <person name="Pursley I."/>
            <person name="Horton D.L."/>
            <person name="Alikhan N.F."/>
            <person name="Baker D."/>
            <person name="Gharbi K."/>
            <person name="Hall N."/>
            <person name="Watson M."/>
            <person name="Adriaenssens E.M."/>
            <person name="Foster-Nyarko E."/>
            <person name="Jarju S."/>
            <person name="Secka A."/>
            <person name="Antonio M."/>
            <person name="Oren A."/>
            <person name="Chaudhuri R.R."/>
            <person name="La Ragione R."/>
            <person name="Hildebrand F."/>
            <person name="Pallen M.J."/>
        </authorList>
    </citation>
    <scope>NUCLEOTIDE SEQUENCE</scope>
    <source>
        <strain evidence="3">CHK32-1732</strain>
    </source>
</reference>